<dbReference type="GO" id="GO:0005829">
    <property type="term" value="C:cytosol"/>
    <property type="evidence" value="ECO:0007669"/>
    <property type="project" value="TreeGrafter"/>
</dbReference>
<proteinExistence type="inferred from homology"/>
<dbReference type="PANTHER" id="PTHR34984:SF1">
    <property type="entry name" value="CARBON STORAGE REGULATOR"/>
    <property type="match status" value="1"/>
</dbReference>
<dbReference type="GO" id="GO:0048027">
    <property type="term" value="F:mRNA 5'-UTR binding"/>
    <property type="evidence" value="ECO:0007669"/>
    <property type="project" value="TreeGrafter"/>
</dbReference>
<dbReference type="Pfam" id="PF02599">
    <property type="entry name" value="CsrA"/>
    <property type="match status" value="1"/>
</dbReference>
<dbReference type="EMBL" id="MLJW01000319">
    <property type="protein sequence ID" value="OIQ89688.1"/>
    <property type="molecule type" value="Genomic_DNA"/>
</dbReference>
<accession>A0A1J5R189</accession>
<evidence type="ECO:0008006" key="5">
    <source>
        <dbReference type="Google" id="ProtNLM"/>
    </source>
</evidence>
<dbReference type="InterPro" id="IPR003751">
    <property type="entry name" value="CsrA"/>
</dbReference>
<dbReference type="AlphaFoldDB" id="A0A1J5R189"/>
<protein>
    <recommendedName>
        <fullName evidence="5">Translational regulator CsrA</fullName>
    </recommendedName>
</protein>
<evidence type="ECO:0000256" key="2">
    <source>
        <dbReference type="ARBA" id="ARBA00022845"/>
    </source>
</evidence>
<dbReference type="InterPro" id="IPR036107">
    <property type="entry name" value="CsrA_sf"/>
</dbReference>
<keyword evidence="2" id="KW-0810">Translation regulation</keyword>
<dbReference type="GO" id="GO:0045947">
    <property type="term" value="P:negative regulation of translational initiation"/>
    <property type="evidence" value="ECO:0007669"/>
    <property type="project" value="TreeGrafter"/>
</dbReference>
<dbReference type="NCBIfam" id="TIGR00202">
    <property type="entry name" value="csrA"/>
    <property type="match status" value="1"/>
</dbReference>
<keyword evidence="3" id="KW-0694">RNA-binding</keyword>
<dbReference type="Gene3D" id="2.60.40.4380">
    <property type="entry name" value="Translational regulator CsrA"/>
    <property type="match status" value="1"/>
</dbReference>
<comment type="caution">
    <text evidence="4">The sequence shown here is derived from an EMBL/GenBank/DDBJ whole genome shotgun (WGS) entry which is preliminary data.</text>
</comment>
<dbReference type="SUPFAM" id="SSF117130">
    <property type="entry name" value="CsrA-like"/>
    <property type="match status" value="1"/>
</dbReference>
<organism evidence="4">
    <name type="scientific">mine drainage metagenome</name>
    <dbReference type="NCBI Taxonomy" id="410659"/>
    <lineage>
        <taxon>unclassified sequences</taxon>
        <taxon>metagenomes</taxon>
        <taxon>ecological metagenomes</taxon>
    </lineage>
</organism>
<dbReference type="PANTHER" id="PTHR34984">
    <property type="entry name" value="CARBON STORAGE REGULATOR"/>
    <property type="match status" value="1"/>
</dbReference>
<dbReference type="HAMAP" id="MF_00167">
    <property type="entry name" value="CsrA"/>
    <property type="match status" value="1"/>
</dbReference>
<evidence type="ECO:0000256" key="1">
    <source>
        <dbReference type="ARBA" id="ARBA00022490"/>
    </source>
</evidence>
<keyword evidence="1" id="KW-0963">Cytoplasm</keyword>
<evidence type="ECO:0000256" key="3">
    <source>
        <dbReference type="ARBA" id="ARBA00022884"/>
    </source>
</evidence>
<reference evidence="4" key="1">
    <citation type="submission" date="2016-10" db="EMBL/GenBank/DDBJ databases">
        <title>Sequence of Gallionella enrichment culture.</title>
        <authorList>
            <person name="Poehlein A."/>
            <person name="Muehling M."/>
            <person name="Daniel R."/>
        </authorList>
    </citation>
    <scope>NUCLEOTIDE SEQUENCE</scope>
</reference>
<gene>
    <name evidence="4" type="ORF">GALL_284030</name>
</gene>
<evidence type="ECO:0000313" key="4">
    <source>
        <dbReference type="EMBL" id="OIQ89688.1"/>
    </source>
</evidence>
<dbReference type="GO" id="GO:0006109">
    <property type="term" value="P:regulation of carbohydrate metabolic process"/>
    <property type="evidence" value="ECO:0007669"/>
    <property type="project" value="InterPro"/>
</dbReference>
<sequence length="78" mass="8633">MLILSRHAGEAIRIGQDIRLLVVHVGGGKVRLGIEGPKHLRILREELYDMVIDLNQQAQAAPDQVTLDAWLQGAKEPT</sequence>
<name>A0A1J5R189_9ZZZZ</name>
<dbReference type="GO" id="GO:0006402">
    <property type="term" value="P:mRNA catabolic process"/>
    <property type="evidence" value="ECO:0007669"/>
    <property type="project" value="InterPro"/>
</dbReference>